<proteinExistence type="predicted"/>
<evidence type="ECO:0000313" key="2">
    <source>
        <dbReference type="EMBL" id="CAG9838607.1"/>
    </source>
</evidence>
<accession>A0A9N9TC79</accession>
<dbReference type="PANTHER" id="PTHR43157:SF73">
    <property type="entry name" value="WW DOMAIN-CONTAINING OXIDOREDUCTASE-LIKE PROTEIN"/>
    <property type="match status" value="1"/>
</dbReference>
<dbReference type="InterPro" id="IPR036291">
    <property type="entry name" value="NAD(P)-bd_dom_sf"/>
</dbReference>
<organism evidence="2 3">
    <name type="scientific">Diabrotica balteata</name>
    <name type="common">Banded cucumber beetle</name>
    <dbReference type="NCBI Taxonomy" id="107213"/>
    <lineage>
        <taxon>Eukaryota</taxon>
        <taxon>Metazoa</taxon>
        <taxon>Ecdysozoa</taxon>
        <taxon>Arthropoda</taxon>
        <taxon>Hexapoda</taxon>
        <taxon>Insecta</taxon>
        <taxon>Pterygota</taxon>
        <taxon>Neoptera</taxon>
        <taxon>Endopterygota</taxon>
        <taxon>Coleoptera</taxon>
        <taxon>Polyphaga</taxon>
        <taxon>Cucujiformia</taxon>
        <taxon>Chrysomeloidea</taxon>
        <taxon>Chrysomelidae</taxon>
        <taxon>Galerucinae</taxon>
        <taxon>Diabroticina</taxon>
        <taxon>Diabroticites</taxon>
        <taxon>Diabrotica</taxon>
    </lineage>
</organism>
<evidence type="ECO:0000313" key="3">
    <source>
        <dbReference type="Proteomes" id="UP001153709"/>
    </source>
</evidence>
<dbReference type="AlphaFoldDB" id="A0A9N9TC79"/>
<evidence type="ECO:0000256" key="1">
    <source>
        <dbReference type="ARBA" id="ARBA00023002"/>
    </source>
</evidence>
<dbReference type="Proteomes" id="UP001153709">
    <property type="component" value="Chromosome 7"/>
</dbReference>
<protein>
    <submittedName>
        <fullName evidence="2">Uncharacterized protein</fullName>
    </submittedName>
</protein>
<dbReference type="SUPFAM" id="SSF51735">
    <property type="entry name" value="NAD(P)-binding Rossmann-fold domains"/>
    <property type="match status" value="1"/>
</dbReference>
<reference evidence="2" key="1">
    <citation type="submission" date="2022-01" db="EMBL/GenBank/DDBJ databases">
        <authorList>
            <person name="King R."/>
        </authorList>
    </citation>
    <scope>NUCLEOTIDE SEQUENCE</scope>
</reference>
<dbReference type="GO" id="GO:0016491">
    <property type="term" value="F:oxidoreductase activity"/>
    <property type="evidence" value="ECO:0007669"/>
    <property type="project" value="UniProtKB-KW"/>
</dbReference>
<dbReference type="OrthoDB" id="191139at2759"/>
<name>A0A9N9TC79_DIABA</name>
<dbReference type="PANTHER" id="PTHR43157">
    <property type="entry name" value="PHOSPHATIDYLINOSITOL-GLYCAN BIOSYNTHESIS CLASS F PROTEIN-RELATED"/>
    <property type="match status" value="1"/>
</dbReference>
<keyword evidence="1" id="KW-0560">Oxidoreductase</keyword>
<dbReference type="Gene3D" id="3.40.50.720">
    <property type="entry name" value="NAD(P)-binding Rossmann-like Domain"/>
    <property type="match status" value="1"/>
</dbReference>
<sequence>MYKKCYKNIKTIWELDLSDMNYQKRKYGNIKAYNESKVCNLLFSQELVRKLKENNLNGITVYSVHPGAVKTEAGRYLDDAYFSGLYFIWSSVGKMFYKTPVQGAQTSIYCSVDEKCSNETGLYYAECKPSKTSKLARNEKLAEELWDLSLKLVGLDSKSDLF</sequence>
<gene>
    <name evidence="2" type="ORF">DIABBA_LOCUS11466</name>
</gene>
<keyword evidence="3" id="KW-1185">Reference proteome</keyword>
<dbReference type="EMBL" id="OU898282">
    <property type="protein sequence ID" value="CAG9838607.1"/>
    <property type="molecule type" value="Genomic_DNA"/>
</dbReference>